<keyword evidence="4" id="KW-0648">Protein biosynthesis</keyword>
<dbReference type="InterPro" id="IPR005033">
    <property type="entry name" value="YEATS"/>
</dbReference>
<gene>
    <name evidence="4" type="ORF">EHP00_2405</name>
</gene>
<accession>A0A1W0E7I5</accession>
<protein>
    <submittedName>
        <fullName evidence="4">Transcription initiation factor IIF auxiliarysubunit</fullName>
    </submittedName>
</protein>
<dbReference type="STRING" id="646526.A0A1W0E7I5"/>
<dbReference type="AlphaFoldDB" id="A0A1W0E7I5"/>
<dbReference type="Pfam" id="PF03366">
    <property type="entry name" value="YEATS"/>
    <property type="match status" value="2"/>
</dbReference>
<evidence type="ECO:0000313" key="4">
    <source>
        <dbReference type="EMBL" id="OQS55176.1"/>
    </source>
</evidence>
<dbReference type="GO" id="GO:0003743">
    <property type="term" value="F:translation initiation factor activity"/>
    <property type="evidence" value="ECO:0007669"/>
    <property type="project" value="UniProtKB-KW"/>
</dbReference>
<dbReference type="Proteomes" id="UP000192758">
    <property type="component" value="Unassembled WGS sequence"/>
</dbReference>
<evidence type="ECO:0000256" key="2">
    <source>
        <dbReference type="PROSITE-ProRule" id="PRU00376"/>
    </source>
</evidence>
<dbReference type="Gene3D" id="2.60.40.1970">
    <property type="entry name" value="YEATS domain"/>
    <property type="match status" value="1"/>
</dbReference>
<keyword evidence="4" id="KW-0396">Initiation factor</keyword>
<comment type="caution">
    <text evidence="4">The sequence shown here is derived from an EMBL/GenBank/DDBJ whole genome shotgun (WGS) entry which is preliminary data.</text>
</comment>
<dbReference type="PANTHER" id="PTHR47573:SF2">
    <property type="match status" value="1"/>
</dbReference>
<dbReference type="InterPro" id="IPR055129">
    <property type="entry name" value="YEATS_dom"/>
</dbReference>
<proteinExistence type="predicted"/>
<dbReference type="InterPro" id="IPR038704">
    <property type="entry name" value="YEAST_sf"/>
</dbReference>
<sequence length="198" mass="22873">MLISPIKGYKCIKIRYGNIANVNGNDIERKSGLTHEWMLFVVAPVGFIKSVTFKLHESFLNNTITVTRDNININNTLSNTNNTNNNTLSNTNNINNSKDMFDEFTLKQKGWGEFTVQLKITLFNNDKLTTSHYLQLHENKKVDVINSTLISEKVDTVFYKGKYTPANILNTKYANEQDEYKRIDKCIDYVLDQIDKYL</sequence>
<dbReference type="OrthoDB" id="16041at2759"/>
<name>A0A1W0E7I5_9MICR</name>
<dbReference type="PROSITE" id="PS51037">
    <property type="entry name" value="YEATS"/>
    <property type="match status" value="1"/>
</dbReference>
<evidence type="ECO:0000313" key="5">
    <source>
        <dbReference type="Proteomes" id="UP000192758"/>
    </source>
</evidence>
<evidence type="ECO:0000259" key="3">
    <source>
        <dbReference type="PROSITE" id="PS51037"/>
    </source>
</evidence>
<dbReference type="GO" id="GO:0006355">
    <property type="term" value="P:regulation of DNA-templated transcription"/>
    <property type="evidence" value="ECO:0007669"/>
    <property type="project" value="InterPro"/>
</dbReference>
<dbReference type="EMBL" id="MNPJ01000013">
    <property type="protein sequence ID" value="OQS55176.1"/>
    <property type="molecule type" value="Genomic_DNA"/>
</dbReference>
<feature type="domain" description="YEATS" evidence="3">
    <location>
        <begin position="4"/>
        <end position="198"/>
    </location>
</feature>
<keyword evidence="1 2" id="KW-0539">Nucleus</keyword>
<dbReference type="VEuPathDB" id="MicrosporidiaDB:EHP00_2405"/>
<organism evidence="4 5">
    <name type="scientific">Ecytonucleospora hepatopenaei</name>
    <dbReference type="NCBI Taxonomy" id="646526"/>
    <lineage>
        <taxon>Eukaryota</taxon>
        <taxon>Fungi</taxon>
        <taxon>Fungi incertae sedis</taxon>
        <taxon>Microsporidia</taxon>
        <taxon>Enterocytozoonidae</taxon>
        <taxon>Ecytonucleospora</taxon>
    </lineage>
</organism>
<keyword evidence="5" id="KW-1185">Reference proteome</keyword>
<reference evidence="4 5" key="1">
    <citation type="journal article" date="2017" name="Environ. Microbiol.">
        <title>Decay of the glycolytic pathway and adaptation to intranuclear parasitism within Enterocytozoonidae microsporidia.</title>
        <authorList>
            <person name="Wiredu Boakye D."/>
            <person name="Jaroenlak P."/>
            <person name="Prachumwat A."/>
            <person name="Williams T.A."/>
            <person name="Bateman K.S."/>
            <person name="Itsathitphaisarn O."/>
            <person name="Sritunyalucksana K."/>
            <person name="Paszkiewicz K.H."/>
            <person name="Moore K.A."/>
            <person name="Stentiford G.D."/>
            <person name="Williams B.A."/>
        </authorList>
    </citation>
    <scope>NUCLEOTIDE SEQUENCE [LARGE SCALE GENOMIC DNA]</scope>
    <source>
        <strain evidence="4 5">TH1</strain>
    </source>
</reference>
<dbReference type="PANTHER" id="PTHR47573">
    <property type="entry name" value="PROTEIN AF-9 HOMOLOG"/>
    <property type="match status" value="1"/>
</dbReference>
<dbReference type="GO" id="GO:0005634">
    <property type="term" value="C:nucleus"/>
    <property type="evidence" value="ECO:0007669"/>
    <property type="project" value="UniProtKB-SubCell"/>
</dbReference>
<evidence type="ECO:0000256" key="1">
    <source>
        <dbReference type="ARBA" id="ARBA00023242"/>
    </source>
</evidence>
<comment type="subcellular location">
    <subcellularLocation>
        <location evidence="2">Nucleus</location>
    </subcellularLocation>
</comment>
<dbReference type="GO" id="GO:0000785">
    <property type="term" value="C:chromatin"/>
    <property type="evidence" value="ECO:0007669"/>
    <property type="project" value="UniProtKB-ARBA"/>
</dbReference>